<evidence type="ECO:0000256" key="6">
    <source>
        <dbReference type="ARBA" id="ARBA00022989"/>
    </source>
</evidence>
<dbReference type="EMBL" id="SKBQ01000001">
    <property type="protein sequence ID" value="TPX15980.1"/>
    <property type="molecule type" value="Genomic_DNA"/>
</dbReference>
<evidence type="ECO:0000259" key="9">
    <source>
        <dbReference type="Pfam" id="PF13813"/>
    </source>
</evidence>
<keyword evidence="11" id="KW-1185">Reference proteome</keyword>
<dbReference type="InterPro" id="IPR044851">
    <property type="entry name" value="Wax_synthase"/>
</dbReference>
<evidence type="ECO:0000256" key="1">
    <source>
        <dbReference type="ARBA" id="ARBA00004141"/>
    </source>
</evidence>
<keyword evidence="5 8" id="KW-0812">Transmembrane</keyword>
<dbReference type="AlphaFoldDB" id="A0A507BHF2"/>
<comment type="pathway">
    <text evidence="2">Secondary metabolite biosynthesis.</text>
</comment>
<feature type="transmembrane region" description="Helical" evidence="8">
    <location>
        <begin position="36"/>
        <end position="55"/>
    </location>
</feature>
<dbReference type="OrthoDB" id="1077582at2759"/>
<dbReference type="GO" id="GO:0008374">
    <property type="term" value="F:O-acyltransferase activity"/>
    <property type="evidence" value="ECO:0007669"/>
    <property type="project" value="InterPro"/>
</dbReference>
<evidence type="ECO:0000256" key="8">
    <source>
        <dbReference type="SAM" id="Phobius"/>
    </source>
</evidence>
<keyword evidence="7 8" id="KW-0472">Membrane</keyword>
<feature type="transmembrane region" description="Helical" evidence="8">
    <location>
        <begin position="12"/>
        <end position="29"/>
    </location>
</feature>
<dbReference type="GO" id="GO:0016020">
    <property type="term" value="C:membrane"/>
    <property type="evidence" value="ECO:0007669"/>
    <property type="project" value="UniProtKB-SubCell"/>
</dbReference>
<organism evidence="10 11">
    <name type="scientific">Thyridium curvatum</name>
    <dbReference type="NCBI Taxonomy" id="1093900"/>
    <lineage>
        <taxon>Eukaryota</taxon>
        <taxon>Fungi</taxon>
        <taxon>Dikarya</taxon>
        <taxon>Ascomycota</taxon>
        <taxon>Pezizomycotina</taxon>
        <taxon>Sordariomycetes</taxon>
        <taxon>Sordariomycetidae</taxon>
        <taxon>Thyridiales</taxon>
        <taxon>Thyridiaceae</taxon>
        <taxon>Thyridium</taxon>
    </lineage>
</organism>
<dbReference type="Proteomes" id="UP000319257">
    <property type="component" value="Unassembled WGS sequence"/>
</dbReference>
<evidence type="ECO:0000256" key="4">
    <source>
        <dbReference type="ARBA" id="ARBA00022679"/>
    </source>
</evidence>
<dbReference type="InParanoid" id="A0A507BHF2"/>
<protein>
    <recommendedName>
        <fullName evidence="9">Wax synthase domain-containing protein</fullName>
    </recommendedName>
</protein>
<dbReference type="Pfam" id="PF13813">
    <property type="entry name" value="MBOAT_2"/>
    <property type="match status" value="1"/>
</dbReference>
<evidence type="ECO:0000256" key="2">
    <source>
        <dbReference type="ARBA" id="ARBA00005179"/>
    </source>
</evidence>
<keyword evidence="4" id="KW-0808">Transferase</keyword>
<proteinExistence type="inferred from homology"/>
<comment type="similarity">
    <text evidence="3">Belongs to the wax synthase family.</text>
</comment>
<evidence type="ECO:0000256" key="7">
    <source>
        <dbReference type="ARBA" id="ARBA00023136"/>
    </source>
</evidence>
<gene>
    <name evidence="10" type="ORF">E0L32_000314</name>
</gene>
<accession>A0A507BHF2</accession>
<dbReference type="PANTHER" id="PTHR31595:SF57">
    <property type="entry name" value="OS04G0481900 PROTEIN"/>
    <property type="match status" value="1"/>
</dbReference>
<comment type="caution">
    <text evidence="10">The sequence shown here is derived from an EMBL/GenBank/DDBJ whole genome shotgun (WGS) entry which is preliminary data.</text>
</comment>
<dbReference type="GO" id="GO:0006629">
    <property type="term" value="P:lipid metabolic process"/>
    <property type="evidence" value="ECO:0007669"/>
    <property type="project" value="InterPro"/>
</dbReference>
<dbReference type="RefSeq" id="XP_030997691.1">
    <property type="nucleotide sequence ID" value="XM_031137407.1"/>
</dbReference>
<keyword evidence="6 8" id="KW-1133">Transmembrane helix</keyword>
<reference evidence="10 11" key="1">
    <citation type="submission" date="2019-06" db="EMBL/GenBank/DDBJ databases">
        <title>Draft genome sequence of the filamentous fungus Phialemoniopsis curvata isolated from diesel fuel.</title>
        <authorList>
            <person name="Varaljay V.A."/>
            <person name="Lyon W.J."/>
            <person name="Crouch A.L."/>
            <person name="Drake C.E."/>
            <person name="Hollomon J.M."/>
            <person name="Nadeau L.J."/>
            <person name="Nunn H.S."/>
            <person name="Stevenson B.S."/>
            <person name="Bojanowski C.L."/>
            <person name="Crookes-Goodson W.J."/>
        </authorList>
    </citation>
    <scope>NUCLEOTIDE SEQUENCE [LARGE SCALE GENOMIC DNA]</scope>
    <source>
        <strain evidence="10 11">D216</strain>
    </source>
</reference>
<sequence length="428" mass="45790">MPSTATTTSPLSIIPHALLPPLLFLPFFLPPFPGRNALFAALVAGTSAACNLSAWPPAAGPDRAMRYGMAGSWVFVLPVLEKLLLHASPETEFYRLSDAAAAGGGEGQEEARPPPPPKDWTWDKARWAAGLACSPRGVGWSHGRKRPAVARRGASGGGKWAYVARQVLGAGAAYLAVDACVFLARGVPMPAAWSWDPAVLARVACLEVLLGVTVYATWAVGMCIPSAIAVGAGISRVEVRSIVGHQSARNTTDHHALQDWPPLFGNIAEATTVGAFWGRYWHDLIKQPCLSISHRLNALLRIPNRTPPAYAVHLLTAFAVSGWFHVQSASVVAEGYIAVPEIARCMALFFAGQAAVVTLEAAAIKRLASSAKAPGPGSRWARALGYAWTAGWLMWSGWWFVKVYDSIGVLEWEMPFPVVSKIAAHFGF</sequence>
<evidence type="ECO:0000256" key="3">
    <source>
        <dbReference type="ARBA" id="ARBA00007282"/>
    </source>
</evidence>
<dbReference type="InterPro" id="IPR032805">
    <property type="entry name" value="Wax_synthase_dom"/>
</dbReference>
<evidence type="ECO:0000313" key="11">
    <source>
        <dbReference type="Proteomes" id="UP000319257"/>
    </source>
</evidence>
<feature type="domain" description="Wax synthase" evidence="9">
    <location>
        <begin position="260"/>
        <end position="334"/>
    </location>
</feature>
<name>A0A507BHF2_9PEZI</name>
<dbReference type="PANTHER" id="PTHR31595">
    <property type="entry name" value="LONG-CHAIN-ALCOHOL O-FATTY-ACYLTRANSFERASE 3-RELATED"/>
    <property type="match status" value="1"/>
</dbReference>
<dbReference type="GeneID" id="41967761"/>
<evidence type="ECO:0000313" key="10">
    <source>
        <dbReference type="EMBL" id="TPX15980.1"/>
    </source>
</evidence>
<evidence type="ECO:0000256" key="5">
    <source>
        <dbReference type="ARBA" id="ARBA00022692"/>
    </source>
</evidence>
<comment type="subcellular location">
    <subcellularLocation>
        <location evidence="1">Membrane</location>
        <topology evidence="1">Multi-pass membrane protein</topology>
    </subcellularLocation>
</comment>